<evidence type="ECO:0000313" key="2">
    <source>
        <dbReference type="EMBL" id="KAK4025851.1"/>
    </source>
</evidence>
<keyword evidence="1" id="KW-0472">Membrane</keyword>
<proteinExistence type="predicted"/>
<reference evidence="2 3" key="1">
    <citation type="journal article" date="2023" name="Nucleic Acids Res.">
        <title>The hologenome of Daphnia magna reveals possible DNA methylation and microbiome-mediated evolution of the host genome.</title>
        <authorList>
            <person name="Chaturvedi A."/>
            <person name="Li X."/>
            <person name="Dhandapani V."/>
            <person name="Marshall H."/>
            <person name="Kissane S."/>
            <person name="Cuenca-Cambronero M."/>
            <person name="Asole G."/>
            <person name="Calvet F."/>
            <person name="Ruiz-Romero M."/>
            <person name="Marangio P."/>
            <person name="Guigo R."/>
            <person name="Rago D."/>
            <person name="Mirbahai L."/>
            <person name="Eastwood N."/>
            <person name="Colbourne J.K."/>
            <person name="Zhou J."/>
            <person name="Mallon E."/>
            <person name="Orsini L."/>
        </authorList>
    </citation>
    <scope>NUCLEOTIDE SEQUENCE [LARGE SCALE GENOMIC DNA]</scope>
    <source>
        <strain evidence="2">LRV0_1</strain>
    </source>
</reference>
<organism evidence="2 3">
    <name type="scientific">Daphnia magna</name>
    <dbReference type="NCBI Taxonomy" id="35525"/>
    <lineage>
        <taxon>Eukaryota</taxon>
        <taxon>Metazoa</taxon>
        <taxon>Ecdysozoa</taxon>
        <taxon>Arthropoda</taxon>
        <taxon>Crustacea</taxon>
        <taxon>Branchiopoda</taxon>
        <taxon>Diplostraca</taxon>
        <taxon>Cladocera</taxon>
        <taxon>Anomopoda</taxon>
        <taxon>Daphniidae</taxon>
        <taxon>Daphnia</taxon>
    </lineage>
</organism>
<evidence type="ECO:0000256" key="1">
    <source>
        <dbReference type="SAM" id="Phobius"/>
    </source>
</evidence>
<dbReference type="Proteomes" id="UP001234178">
    <property type="component" value="Unassembled WGS sequence"/>
</dbReference>
<keyword evidence="3" id="KW-1185">Reference proteome</keyword>
<feature type="transmembrane region" description="Helical" evidence="1">
    <location>
        <begin position="107"/>
        <end position="124"/>
    </location>
</feature>
<dbReference type="EMBL" id="JAOYFB010000038">
    <property type="protein sequence ID" value="KAK4025851.1"/>
    <property type="molecule type" value="Genomic_DNA"/>
</dbReference>
<keyword evidence="1" id="KW-0812">Transmembrane</keyword>
<protein>
    <submittedName>
        <fullName evidence="2">Uncharacterized protein</fullName>
    </submittedName>
</protein>
<keyword evidence="1" id="KW-1133">Transmembrane helix</keyword>
<comment type="caution">
    <text evidence="2">The sequence shown here is derived from an EMBL/GenBank/DDBJ whole genome shotgun (WGS) entry which is preliminary data.</text>
</comment>
<name>A0ABR0AL64_9CRUS</name>
<accession>A0ABR0AL64</accession>
<evidence type="ECO:0000313" key="3">
    <source>
        <dbReference type="Proteomes" id="UP001234178"/>
    </source>
</evidence>
<gene>
    <name evidence="2" type="ORF">OUZ56_014895</name>
</gene>
<sequence length="129" mass="14307">MVSAVGRERSIFMNRPARGYFNHKHARVSLAQTRDICSKNLVQSKTTDVAVHDPMTLVVLSLLPQLGSYSWMMSTDKAVGTFIVSLSSDGRVRQSIGLLENGTYSQLLFYLFIYLPSCVTAVILQTSTT</sequence>